<feature type="transmembrane region" description="Helical" evidence="1">
    <location>
        <begin position="65"/>
        <end position="93"/>
    </location>
</feature>
<reference evidence="2 3" key="1">
    <citation type="submission" date="2021-03" db="EMBL/GenBank/DDBJ databases">
        <title>Genomic Encyclopedia of Type Strains, Phase IV (KMG-IV): sequencing the most valuable type-strain genomes for metagenomic binning, comparative biology and taxonomic classification.</title>
        <authorList>
            <person name="Goeker M."/>
        </authorList>
    </citation>
    <scope>NUCLEOTIDE SEQUENCE [LARGE SCALE GENOMIC DNA]</scope>
    <source>
        <strain evidence="2 3">DSM 6139</strain>
    </source>
</reference>
<name>A0ABS4G4X0_9CLOT</name>
<feature type="transmembrane region" description="Helical" evidence="1">
    <location>
        <begin position="105"/>
        <end position="128"/>
    </location>
</feature>
<gene>
    <name evidence="2" type="ORF">J2Z34_002072</name>
</gene>
<feature type="transmembrane region" description="Helical" evidence="1">
    <location>
        <begin position="203"/>
        <end position="221"/>
    </location>
</feature>
<keyword evidence="1" id="KW-0812">Transmembrane</keyword>
<organism evidence="2 3">
    <name type="scientific">Youngiibacter multivorans</name>
    <dbReference type="NCBI Taxonomy" id="937251"/>
    <lineage>
        <taxon>Bacteria</taxon>
        <taxon>Bacillati</taxon>
        <taxon>Bacillota</taxon>
        <taxon>Clostridia</taxon>
        <taxon>Eubacteriales</taxon>
        <taxon>Clostridiaceae</taxon>
        <taxon>Youngiibacter</taxon>
    </lineage>
</organism>
<sequence length="224" mass="25170">MQKIFEPFFHAAYLITVITLGIQMIRLSYGRRYFRLFGAMAIILGTGDSFHLIPRVYALLTSGLAANYAILGAGKFITSITMTIFYVILYEVWKERFQIKSVKDLNLLIYVLAAVRILLCLLPGNGWLTSEPSLYYGILRNIPFAILGAIIMYLLNSSGKRGSDKDFVNLSYGVFFSFLFYVPVVLFAGTAPLVGMLMIPKTLAYVYIVFTGYSALGQYHLEKA</sequence>
<accession>A0ABS4G4X0</accession>
<feature type="transmembrane region" description="Helical" evidence="1">
    <location>
        <begin position="12"/>
        <end position="29"/>
    </location>
</feature>
<comment type="caution">
    <text evidence="2">The sequence shown here is derived from an EMBL/GenBank/DDBJ whole genome shotgun (WGS) entry which is preliminary data.</text>
</comment>
<feature type="transmembrane region" description="Helical" evidence="1">
    <location>
        <begin position="167"/>
        <end position="191"/>
    </location>
</feature>
<protein>
    <submittedName>
        <fullName evidence="2">Uncharacterized protein</fullName>
    </submittedName>
</protein>
<keyword evidence="1" id="KW-1133">Transmembrane helix</keyword>
<dbReference type="EMBL" id="JAGGKC010000016">
    <property type="protein sequence ID" value="MBP1919583.1"/>
    <property type="molecule type" value="Genomic_DNA"/>
</dbReference>
<keyword evidence="3" id="KW-1185">Reference proteome</keyword>
<evidence type="ECO:0000256" key="1">
    <source>
        <dbReference type="SAM" id="Phobius"/>
    </source>
</evidence>
<feature type="transmembrane region" description="Helical" evidence="1">
    <location>
        <begin position="134"/>
        <end position="155"/>
    </location>
</feature>
<evidence type="ECO:0000313" key="3">
    <source>
        <dbReference type="Proteomes" id="UP001519271"/>
    </source>
</evidence>
<evidence type="ECO:0000313" key="2">
    <source>
        <dbReference type="EMBL" id="MBP1919583.1"/>
    </source>
</evidence>
<keyword evidence="1" id="KW-0472">Membrane</keyword>
<proteinExistence type="predicted"/>
<dbReference type="RefSeq" id="WP_209459778.1">
    <property type="nucleotide sequence ID" value="NZ_JAGGKC010000016.1"/>
</dbReference>
<feature type="transmembrane region" description="Helical" evidence="1">
    <location>
        <begin position="36"/>
        <end position="53"/>
    </location>
</feature>
<dbReference type="Proteomes" id="UP001519271">
    <property type="component" value="Unassembled WGS sequence"/>
</dbReference>